<feature type="region of interest" description="Disordered" evidence="1">
    <location>
        <begin position="142"/>
        <end position="161"/>
    </location>
</feature>
<organism evidence="2 3">
    <name type="scientific">Parascaris univalens</name>
    <name type="common">Nematode worm</name>
    <dbReference type="NCBI Taxonomy" id="6257"/>
    <lineage>
        <taxon>Eukaryota</taxon>
        <taxon>Metazoa</taxon>
        <taxon>Ecdysozoa</taxon>
        <taxon>Nematoda</taxon>
        <taxon>Chromadorea</taxon>
        <taxon>Rhabditida</taxon>
        <taxon>Spirurina</taxon>
        <taxon>Ascaridomorpha</taxon>
        <taxon>Ascaridoidea</taxon>
        <taxon>Ascarididae</taxon>
        <taxon>Parascaris</taxon>
    </lineage>
</organism>
<name>A0A915BD40_PARUN</name>
<sequence length="161" mass="18818">MFLLVCRKFSPRGRLFTIPYPPNFLCTARGAAHRAAIGKIRRKSYIRRFPITVMRPDGSTIEIRTSEPRDFVQLPLDLNSITEEERRHRLAARKPKVKQIKEDIIDDNFDIGQYAQLWRTTNESKEKVTKIKPKVFALKENTNEKDFSQEVDKKIKPKMGT</sequence>
<accession>A0A915BD40</accession>
<evidence type="ECO:0000313" key="2">
    <source>
        <dbReference type="Proteomes" id="UP000887569"/>
    </source>
</evidence>
<protein>
    <submittedName>
        <fullName evidence="3">39S ribosomal protein L55, mitochondrial</fullName>
    </submittedName>
</protein>
<dbReference type="InterPro" id="IPR044884">
    <property type="entry name" value="Ribosomal_mL55_sf"/>
</dbReference>
<dbReference type="InterPro" id="IPR018615">
    <property type="entry name" value="Ribosomal_mL55"/>
</dbReference>
<evidence type="ECO:0000256" key="1">
    <source>
        <dbReference type="SAM" id="MobiDB-lite"/>
    </source>
</evidence>
<dbReference type="GO" id="GO:0005762">
    <property type="term" value="C:mitochondrial large ribosomal subunit"/>
    <property type="evidence" value="ECO:0007669"/>
    <property type="project" value="InterPro"/>
</dbReference>
<dbReference type="Proteomes" id="UP000887569">
    <property type="component" value="Unplaced"/>
</dbReference>
<dbReference type="WBParaSite" id="PgR035X_g027_t01">
    <property type="protein sequence ID" value="PgR035X_g027_t01"/>
    <property type="gene ID" value="PgR035X_g027"/>
</dbReference>
<dbReference type="Gene3D" id="6.20.130.20">
    <property type="entry name" value="Mitochondrial ribosomal protein L55"/>
    <property type="match status" value="1"/>
</dbReference>
<dbReference type="PANTHER" id="PTHR34095:SF1">
    <property type="entry name" value="LARGE RIBOSOMAL SUBUNIT PROTEIN ML55"/>
    <property type="match status" value="1"/>
</dbReference>
<evidence type="ECO:0000313" key="3">
    <source>
        <dbReference type="WBParaSite" id="PgR035X_g027_t01"/>
    </source>
</evidence>
<dbReference type="GO" id="GO:0003735">
    <property type="term" value="F:structural constituent of ribosome"/>
    <property type="evidence" value="ECO:0007669"/>
    <property type="project" value="InterPro"/>
</dbReference>
<reference evidence="3" key="1">
    <citation type="submission" date="2022-11" db="UniProtKB">
        <authorList>
            <consortium name="WormBaseParasite"/>
        </authorList>
    </citation>
    <scope>IDENTIFICATION</scope>
</reference>
<keyword evidence="2" id="KW-1185">Reference proteome</keyword>
<dbReference type="AlphaFoldDB" id="A0A915BD40"/>
<dbReference type="PANTHER" id="PTHR34095">
    <property type="entry name" value="39S RIBOSOMAL PROTEIN L55, MITOCHONDRIAL"/>
    <property type="match status" value="1"/>
</dbReference>
<dbReference type="GO" id="GO:0006412">
    <property type="term" value="P:translation"/>
    <property type="evidence" value="ECO:0007669"/>
    <property type="project" value="TreeGrafter"/>
</dbReference>
<proteinExistence type="predicted"/>
<feature type="compositionally biased region" description="Basic and acidic residues" evidence="1">
    <location>
        <begin position="142"/>
        <end position="154"/>
    </location>
</feature>
<dbReference type="Pfam" id="PF09776">
    <property type="entry name" value="Mitoc_L55"/>
    <property type="match status" value="1"/>
</dbReference>